<evidence type="ECO:0000259" key="3">
    <source>
        <dbReference type="Pfam" id="PF12051"/>
    </source>
</evidence>
<keyword evidence="2" id="KW-1133">Transmembrane helix</keyword>
<sequence length="604" mass="66887">MTATSSSRAGGSSKDMRKNFLIALGISFTLLQLLFLGNMCYLYGTQYRDGTRFHSLKMLYVDYDGDVVGQSVVDAYGMLSSDEFPSLIQPPASEYPTPKDVKAAVCKGEYWGALYAHPGASSNLSAALATGNGNRTSLTYIWNGARYPAFSQSAIYSSIMSLVQVTKSAYYARNASNVLATAPLSKNPASLQAFLDPIQATEINIKVTEQGSRVLYNTVSMVMPIIQQFFFMMALNGISAQFHLYTKLGPRRNGLLRMCVSLAFTFIGSLCMAGYIWAYRESWDVNSNQFVLSWMSVWLYMHINFLIVDILTAFIPMQFLPFCILTWAIINVASTISPFELSPGFYRWGYALPAHELYQVLVQIWSDGCEDQLYRALPIMFSWWIACLAIVPFAMSHRCKAAVAAEQAASNSSFDNKTTVSLAESTDRDATLHSRQSSTREIVPQGRRQTTESIRLEHVAYGPSYPTPGVRGDERDGSVCVVICLVLYILDREISVAGSIAAFVLGKGSAWKSNPPNESLQDQLRHPQNEEKPSGTLLKKPNNMVLTILRGTLKGRTAVLINSTHIRTSIQQSDNMRVSVTRRQSQRGPPAVSHNGRIGPVVKK</sequence>
<dbReference type="InterPro" id="IPR053001">
    <property type="entry name" value="MNNG_permease-like"/>
</dbReference>
<feature type="transmembrane region" description="Helical" evidence="2">
    <location>
        <begin position="255"/>
        <end position="278"/>
    </location>
</feature>
<dbReference type="AlphaFoldDB" id="A0A2G7GA64"/>
<evidence type="ECO:0000256" key="2">
    <source>
        <dbReference type="SAM" id="Phobius"/>
    </source>
</evidence>
<reference evidence="4 5" key="1">
    <citation type="submission" date="2017-05" db="EMBL/GenBank/DDBJ databases">
        <title>Genome sequence for an aflatoxigenic pathogen of Argentinian peanut, Aspergillus arachidicola.</title>
        <authorList>
            <person name="Moore G."/>
            <person name="Beltz S.B."/>
            <person name="Mack B.M."/>
        </authorList>
    </citation>
    <scope>NUCLEOTIDE SEQUENCE [LARGE SCALE GENOMIC DNA]</scope>
    <source>
        <strain evidence="4 5">CBS 117610</strain>
    </source>
</reference>
<dbReference type="GO" id="GO:0016020">
    <property type="term" value="C:membrane"/>
    <property type="evidence" value="ECO:0007669"/>
    <property type="project" value="TreeGrafter"/>
</dbReference>
<protein>
    <submittedName>
        <fullName evidence="4">Nitrosoguanidine resistance protein SNG1</fullName>
    </submittedName>
</protein>
<feature type="domain" description="DUF3533" evidence="3">
    <location>
        <begin position="30"/>
        <end position="385"/>
    </location>
</feature>
<feature type="transmembrane region" description="Helical" evidence="2">
    <location>
        <begin position="20"/>
        <end position="44"/>
    </location>
</feature>
<name>A0A2G7GA64_9EURO</name>
<feature type="transmembrane region" description="Helical" evidence="2">
    <location>
        <begin position="214"/>
        <end position="235"/>
    </location>
</feature>
<feature type="transmembrane region" description="Helical" evidence="2">
    <location>
        <begin position="290"/>
        <end position="312"/>
    </location>
</feature>
<keyword evidence="2" id="KW-0472">Membrane</keyword>
<evidence type="ECO:0000256" key="1">
    <source>
        <dbReference type="SAM" id="MobiDB-lite"/>
    </source>
</evidence>
<dbReference type="Pfam" id="PF12051">
    <property type="entry name" value="DUF3533"/>
    <property type="match status" value="1"/>
</dbReference>
<feature type="region of interest" description="Disordered" evidence="1">
    <location>
        <begin position="425"/>
        <end position="449"/>
    </location>
</feature>
<feature type="compositionally biased region" description="Polar residues" evidence="1">
    <location>
        <begin position="511"/>
        <end position="522"/>
    </location>
</feature>
<gene>
    <name evidence="4" type="ORF">AARAC_005041</name>
</gene>
<comment type="caution">
    <text evidence="4">The sequence shown here is derived from an EMBL/GenBank/DDBJ whole genome shotgun (WGS) entry which is preliminary data.</text>
</comment>
<accession>A0A2G7GA64</accession>
<dbReference type="PANTHER" id="PTHR34814">
    <property type="entry name" value="NITROSOGUANIDINE RESISTANCE PROTEIN SNG1"/>
    <property type="match status" value="1"/>
</dbReference>
<feature type="region of interest" description="Disordered" evidence="1">
    <location>
        <begin position="582"/>
        <end position="604"/>
    </location>
</feature>
<proteinExistence type="predicted"/>
<evidence type="ECO:0000313" key="5">
    <source>
        <dbReference type="Proteomes" id="UP000231358"/>
    </source>
</evidence>
<keyword evidence="5" id="KW-1185">Reference proteome</keyword>
<dbReference type="Proteomes" id="UP000231358">
    <property type="component" value="Unassembled WGS sequence"/>
</dbReference>
<dbReference type="EMBL" id="NEXV01000045">
    <property type="protein sequence ID" value="PIG89719.1"/>
    <property type="molecule type" value="Genomic_DNA"/>
</dbReference>
<dbReference type="InterPro" id="IPR022703">
    <property type="entry name" value="DUF3533"/>
</dbReference>
<organism evidence="4 5">
    <name type="scientific">Aspergillus arachidicola</name>
    <dbReference type="NCBI Taxonomy" id="656916"/>
    <lineage>
        <taxon>Eukaryota</taxon>
        <taxon>Fungi</taxon>
        <taxon>Dikarya</taxon>
        <taxon>Ascomycota</taxon>
        <taxon>Pezizomycotina</taxon>
        <taxon>Eurotiomycetes</taxon>
        <taxon>Eurotiomycetidae</taxon>
        <taxon>Eurotiales</taxon>
        <taxon>Aspergillaceae</taxon>
        <taxon>Aspergillus</taxon>
        <taxon>Aspergillus subgen. Circumdati</taxon>
    </lineage>
</organism>
<keyword evidence="2" id="KW-0812">Transmembrane</keyword>
<feature type="compositionally biased region" description="Basic and acidic residues" evidence="1">
    <location>
        <begin position="523"/>
        <end position="533"/>
    </location>
</feature>
<dbReference type="STRING" id="656916.A0A2G7GA64"/>
<feature type="region of interest" description="Disordered" evidence="1">
    <location>
        <begin position="511"/>
        <end position="539"/>
    </location>
</feature>
<evidence type="ECO:0000313" key="4">
    <source>
        <dbReference type="EMBL" id="PIG89719.1"/>
    </source>
</evidence>
<dbReference type="PANTHER" id="PTHR34814:SF2">
    <property type="entry name" value="DUF3533 DOMAIN-CONTAINING PROTEIN"/>
    <property type="match status" value="1"/>
</dbReference>